<evidence type="ECO:0000313" key="2">
    <source>
        <dbReference type="Proteomes" id="UP001596052"/>
    </source>
</evidence>
<reference evidence="2" key="1">
    <citation type="journal article" date="2019" name="Int. J. Syst. Evol. Microbiol.">
        <title>The Global Catalogue of Microorganisms (GCM) 10K type strain sequencing project: providing services to taxonomists for standard genome sequencing and annotation.</title>
        <authorList>
            <consortium name="The Broad Institute Genomics Platform"/>
            <consortium name="The Broad Institute Genome Sequencing Center for Infectious Disease"/>
            <person name="Wu L."/>
            <person name="Ma J."/>
        </authorList>
    </citation>
    <scope>NUCLEOTIDE SEQUENCE [LARGE SCALE GENOMIC DNA]</scope>
    <source>
        <strain evidence="2">CGMCC 4.1469</strain>
    </source>
</reference>
<proteinExistence type="predicted"/>
<sequence length="75" mass="8277">MIPPRCAKSAAWRERSGESDLARGRWLWREREGSGRSLSAGGWGAAWIPGKRGAAALEEWDHLDPTTLRKVCGMA</sequence>
<dbReference type="EMBL" id="JBHSMQ010000012">
    <property type="protein sequence ID" value="MFC5457715.1"/>
    <property type="molecule type" value="Genomic_DNA"/>
</dbReference>
<dbReference type="Proteomes" id="UP001596052">
    <property type="component" value="Unassembled WGS sequence"/>
</dbReference>
<keyword evidence="2" id="KW-1185">Reference proteome</keyword>
<organism evidence="1 2">
    <name type="scientific">Prosthecobacter fluviatilis</name>
    <dbReference type="NCBI Taxonomy" id="445931"/>
    <lineage>
        <taxon>Bacteria</taxon>
        <taxon>Pseudomonadati</taxon>
        <taxon>Verrucomicrobiota</taxon>
        <taxon>Verrucomicrobiia</taxon>
        <taxon>Verrucomicrobiales</taxon>
        <taxon>Verrucomicrobiaceae</taxon>
        <taxon>Prosthecobacter</taxon>
    </lineage>
</organism>
<name>A0ABW0KW00_9BACT</name>
<dbReference type="RefSeq" id="WP_377171328.1">
    <property type="nucleotide sequence ID" value="NZ_JBHSMQ010000012.1"/>
</dbReference>
<comment type="caution">
    <text evidence="1">The sequence shown here is derived from an EMBL/GenBank/DDBJ whole genome shotgun (WGS) entry which is preliminary data.</text>
</comment>
<accession>A0ABW0KW00</accession>
<evidence type="ECO:0000313" key="1">
    <source>
        <dbReference type="EMBL" id="MFC5457715.1"/>
    </source>
</evidence>
<gene>
    <name evidence="1" type="ORF">ACFQDI_22795</name>
</gene>
<protein>
    <submittedName>
        <fullName evidence="1">Uncharacterized protein</fullName>
    </submittedName>
</protein>